<sequence length="58" mass="6634">MHLNRSAQNSHSYLGSYQKSIWNGDYSFIPVSVSVLFESRVLTIPKDPFYRLVDKGPS</sequence>
<dbReference type="EMBL" id="AC155896">
    <property type="protein sequence ID" value="ABN08401.1"/>
    <property type="molecule type" value="Genomic_DNA"/>
</dbReference>
<protein>
    <submittedName>
        <fullName evidence="1">Uncharacterized protein</fullName>
    </submittedName>
</protein>
<gene>
    <name evidence="1" type="ORF">MtrDRAFT_AC155896g39v2</name>
</gene>
<organism evidence="1">
    <name type="scientific">Medicago truncatula</name>
    <name type="common">Barrel medic</name>
    <name type="synonym">Medicago tribuloides</name>
    <dbReference type="NCBI Taxonomy" id="3880"/>
    <lineage>
        <taxon>Eukaryota</taxon>
        <taxon>Viridiplantae</taxon>
        <taxon>Streptophyta</taxon>
        <taxon>Embryophyta</taxon>
        <taxon>Tracheophyta</taxon>
        <taxon>Spermatophyta</taxon>
        <taxon>Magnoliopsida</taxon>
        <taxon>eudicotyledons</taxon>
        <taxon>Gunneridae</taxon>
        <taxon>Pentapetalae</taxon>
        <taxon>rosids</taxon>
        <taxon>fabids</taxon>
        <taxon>Fabales</taxon>
        <taxon>Fabaceae</taxon>
        <taxon>Papilionoideae</taxon>
        <taxon>50 kb inversion clade</taxon>
        <taxon>NPAAA clade</taxon>
        <taxon>Hologalegina</taxon>
        <taxon>IRL clade</taxon>
        <taxon>Trifolieae</taxon>
        <taxon>Medicago</taxon>
    </lineage>
</organism>
<name>A2Q451_MEDTR</name>
<dbReference type="AlphaFoldDB" id="A2Q451"/>
<accession>A2Q451</accession>
<evidence type="ECO:0000313" key="1">
    <source>
        <dbReference type="EMBL" id="ABN08401.1"/>
    </source>
</evidence>
<reference evidence="1" key="1">
    <citation type="submission" date="2005-01" db="EMBL/GenBank/DDBJ databases">
        <authorList>
            <person name="Town C.D."/>
        </authorList>
    </citation>
    <scope>NUCLEOTIDE SEQUENCE</scope>
</reference>
<proteinExistence type="predicted"/>
<reference evidence="1" key="2">
    <citation type="submission" date="2007-03" db="EMBL/GenBank/DDBJ databases">
        <authorList>
            <consortium name="The International Medicago Genome Annotation Group"/>
        </authorList>
    </citation>
    <scope>NUCLEOTIDE SEQUENCE</scope>
</reference>